<accession>M0JKX1</accession>
<keyword evidence="2" id="KW-1185">Reference proteome</keyword>
<gene>
    <name evidence="1" type="ORF">C438_00835</name>
</gene>
<protein>
    <submittedName>
        <fullName evidence="1">Uncharacterized protein</fullName>
    </submittedName>
</protein>
<dbReference type="Proteomes" id="UP000011553">
    <property type="component" value="Unassembled WGS sequence"/>
</dbReference>
<reference evidence="1 2" key="1">
    <citation type="journal article" date="2014" name="PLoS Genet.">
        <title>Phylogenetically driven sequencing of extremely halophilic archaea reveals strategies for static and dynamic osmo-response.</title>
        <authorList>
            <person name="Becker E.A."/>
            <person name="Seitzer P.M."/>
            <person name="Tritt A."/>
            <person name="Larsen D."/>
            <person name="Krusor M."/>
            <person name="Yao A.I."/>
            <person name="Wu D."/>
            <person name="Madern D."/>
            <person name="Eisen J.A."/>
            <person name="Darling A.E."/>
            <person name="Facciotti M.T."/>
        </authorList>
    </citation>
    <scope>NUCLEOTIDE SEQUENCE [LARGE SCALE GENOMIC DNA]</scope>
    <source>
        <strain evidence="1 2">ATCC 35960</strain>
    </source>
</reference>
<sequence>MMTQTLEVAPHVITEGSTIRHSTLCTEQTVVEIEDETVRTTYDDEEFVYPREQLAVDLSVGRFEVVS</sequence>
<comment type="caution">
    <text evidence="1">The sequence shown here is derived from an EMBL/GenBank/DDBJ whole genome shotgun (WGS) entry which is preliminary data.</text>
</comment>
<proteinExistence type="predicted"/>
<dbReference type="EMBL" id="AOLP01000001">
    <property type="protein sequence ID" value="EMA08340.1"/>
    <property type="molecule type" value="Genomic_DNA"/>
</dbReference>
<dbReference type="AlphaFoldDB" id="M0JKX1"/>
<dbReference type="PATRIC" id="fig|662478.6.peg.160"/>
<evidence type="ECO:0000313" key="2">
    <source>
        <dbReference type="Proteomes" id="UP000011553"/>
    </source>
</evidence>
<organism evidence="1 2">
    <name type="scientific">Haloferax denitrificans ATCC 35960</name>
    <dbReference type="NCBI Taxonomy" id="662478"/>
    <lineage>
        <taxon>Archaea</taxon>
        <taxon>Methanobacteriati</taxon>
        <taxon>Methanobacteriota</taxon>
        <taxon>Stenosarchaea group</taxon>
        <taxon>Halobacteria</taxon>
        <taxon>Halobacteriales</taxon>
        <taxon>Haloferacaceae</taxon>
        <taxon>Haloferax</taxon>
    </lineage>
</organism>
<name>M0JKX1_9EURY</name>
<evidence type="ECO:0000313" key="1">
    <source>
        <dbReference type="EMBL" id="EMA08340.1"/>
    </source>
</evidence>